<protein>
    <submittedName>
        <fullName evidence="2">ThiF family adenylyltransferase</fullName>
    </submittedName>
</protein>
<keyword evidence="2" id="KW-0548">Nucleotidyltransferase</keyword>
<dbReference type="Gene3D" id="1.25.10.10">
    <property type="entry name" value="Leucine-rich Repeat Variant"/>
    <property type="match status" value="1"/>
</dbReference>
<dbReference type="SUPFAM" id="SSF48371">
    <property type="entry name" value="ARM repeat"/>
    <property type="match status" value="1"/>
</dbReference>
<dbReference type="InterPro" id="IPR035985">
    <property type="entry name" value="Ubiquitin-activating_enz"/>
</dbReference>
<evidence type="ECO:0000313" key="2">
    <source>
        <dbReference type="EMBL" id="MEE4597427.1"/>
    </source>
</evidence>
<gene>
    <name evidence="2" type="ORF">V2J94_37070</name>
</gene>
<dbReference type="InterPro" id="IPR011989">
    <property type="entry name" value="ARM-like"/>
</dbReference>
<name>A0ABU7Q7S1_9ACTN</name>
<dbReference type="InterPro" id="IPR027417">
    <property type="entry name" value="P-loop_NTPase"/>
</dbReference>
<feature type="domain" description="Serine/threonine specific protein phosphatases" evidence="1">
    <location>
        <begin position="24"/>
        <end position="29"/>
    </location>
</feature>
<organism evidence="2 3">
    <name type="scientific">Streptomyces asiaticus subsp. ignotus</name>
    <dbReference type="NCBI Taxonomy" id="3098222"/>
    <lineage>
        <taxon>Bacteria</taxon>
        <taxon>Bacillati</taxon>
        <taxon>Actinomycetota</taxon>
        <taxon>Actinomycetes</taxon>
        <taxon>Kitasatosporales</taxon>
        <taxon>Streptomycetaceae</taxon>
        <taxon>Streptomyces</taxon>
        <taxon>Streptomyces violaceusniger group</taxon>
    </lineage>
</organism>
<keyword evidence="3" id="KW-1185">Reference proteome</keyword>
<accession>A0ABU7Q7S1</accession>
<dbReference type="InterPro" id="IPR045886">
    <property type="entry name" value="ThiF/MoeB/HesA"/>
</dbReference>
<dbReference type="InterPro" id="IPR000594">
    <property type="entry name" value="ThiF_NAD_FAD-bd"/>
</dbReference>
<dbReference type="GO" id="GO:0016779">
    <property type="term" value="F:nucleotidyltransferase activity"/>
    <property type="evidence" value="ECO:0007669"/>
    <property type="project" value="UniProtKB-KW"/>
</dbReference>
<dbReference type="PANTHER" id="PTHR43267:SF1">
    <property type="entry name" value="TRNA THREONYLCARBAMOYLADENOSINE DEHYDRATASE"/>
    <property type="match status" value="1"/>
</dbReference>
<sequence length="1817" mass="198448">MLILVPHHAAATIRQAGPWGLMTLRGNHEDLAVIRGISTRDGVILPVDASPGQNLLAASGDISLSGCWYRAAPMLHLYWRQLSGRLGTGIPLSVFQDHLTSGYKNPGLNPYIALTYAPDAKESFPEHDVSDIVAWRIGRDGAYPLGSLVEPSTTGIGQIQDHWPVRDLQTARVMLIGTGSIGSAAAHALAGYGIGHLTLVDPDRLSWHNLVRHTTGRRHVGRPKATALAEELTSLRPDTTVVPLVLDVIDHADRIRPLLQESNLVVCTADGVAARRVTGHLARRASIPAVMACVLQDGALGEILRLRPWPQHGCLTCRRQTLAERGGIDPEPALDAGYGTGTRHRPMTAVGPDLHLIAHLAAKTAVATLLERHGHPDQRLPGEHGLISLRRQPDCAPPFDLSRTGETRWLPATPPRPGCPTCEPQAVAGHLAQGKKVRLVLSTGAPELRDLAERARAAESLAEFEEVLTKAQGPRFVSVIENWSVNGVPVGRDVGWRYLQAVYVEHHPPETLRRLVSMTYELLFVGDPEVIVQQLSGYLDEHLHQRLTALQIRGHLLTVPGVRPRLLAGDTGTLTALAGTVERFVRRVDRDRPVFGLAARPHAEQLYERLVAEDGPQTVVCEGGAGSGKSTVVADVLARLAKRGWPVAAVRMDGADASMQTAKDLGTRMSLPDSPVVLLAGVADGDPALLVIDQLDAVSTYSGRMSDAYEAVEDVLAQLSVAPNVKVLLVARTVDIDNDPRLTKLVADRARVARFPLGVLDIEQVCATLAAGGTDPDSLGPVTLELLRTPLHLSVFGRLSPTARTASYRTLQQLYTRYTDEVREGIEQQLGALDWPGITGALCASMSERETLQAAVALLDGFPRRQVRALESHGVLVRDAEEIGFFHETYFDFLFARSFISAGEDIHDFLADSGQHLFRRAQTRQILEHLVGTDRERFRTTVARLLGSDRIRSHLHDVIITVLGQLDATLPDWEAIEPLAWGQVPVAGKVRGLLALPQWFDAADHDQRWERWLGTPQTADAAFPELLAVARHRPERVAELVRPYVGTTPQWRRRLVGLIEWALTPDLVDLAVDLIDRGYADEARGPIAVNSDFWSLLYGLSETHPAPAARLVGAYLRRHLARARADGSGDPFASEHLSTNSQVADTVLSRIAQAEPETYVDQVLPFVIDVATASSAGRTGSHDLGGRWAYRLVGGRSVDTALLAALDTALRSLAGQAPAAAADALRQLTASPVQELRFLACRLHTALGRPDEAIAWLLTDEHNLRLGWVDSARWASRELIETTTPHCTDEMLDRLTAVLLGYYPAWERRRQKGQRSAWGRSQYELLSAICPSRRSEVVRRRLAEWDRKFPGHVPSPPTPIQAGVVGSPISDHAARHMTDDQWRRALDKYAQPQPERFWPLRGGIHELARTLCSRAQQEPDRFTDFAFTLGPGSPAAYLCAIVEAVAPHLDADRWERLALHTHQTLGSEAAPTICRTLQAAPQNFTPALLPALDGYTTDLRPEHDIRHPDAEGTRTDLLTAGMNATRGQAALTVAALLFHDSQHLHVLTPLVTRLANDPVLAVRVCAAEAVLALMKHDPQVALDVAEQLLTHQDTNVHNAPTTQQLLTHALVRDSSRFAPHLGRALQGPEGTAELSGQTWAVAAIQGCLAAGIPKAVQELGDTARRGAAAVFARNVDHYPHLIPLFGDGDAEVRKNASLAMRYAFDLPPAQADELVRAFLDSRAFADHLEHLVFALHDHTGPLPTVAIEACERIVQHAGRELGDIRTHRAADGHHLVSTVLRLYRQNPSALRIRCLDIIDRLSQAGAYGLNAALENER</sequence>
<evidence type="ECO:0000259" key="1">
    <source>
        <dbReference type="PROSITE" id="PS00125"/>
    </source>
</evidence>
<dbReference type="SUPFAM" id="SSF69572">
    <property type="entry name" value="Activating enzymes of the ubiquitin-like proteins"/>
    <property type="match status" value="1"/>
</dbReference>
<dbReference type="Gene3D" id="3.40.50.720">
    <property type="entry name" value="NAD(P)-binding Rossmann-like Domain"/>
    <property type="match status" value="1"/>
</dbReference>
<dbReference type="Pfam" id="PF00899">
    <property type="entry name" value="ThiF"/>
    <property type="match status" value="1"/>
</dbReference>
<reference evidence="2 3" key="1">
    <citation type="submission" date="2023-11" db="EMBL/GenBank/DDBJ databases">
        <title>30 novel species of actinomycetes from the DSMZ collection.</title>
        <authorList>
            <person name="Nouioui I."/>
        </authorList>
    </citation>
    <scope>NUCLEOTIDE SEQUENCE [LARGE SCALE GENOMIC DNA]</scope>
    <source>
        <strain evidence="2 3">DSM 41524</strain>
    </source>
</reference>
<proteinExistence type="predicted"/>
<dbReference type="Proteomes" id="UP001354709">
    <property type="component" value="Unassembled WGS sequence"/>
</dbReference>
<dbReference type="PANTHER" id="PTHR43267">
    <property type="entry name" value="TRNA THREONYLCARBAMOYLADENOSINE DEHYDRATASE"/>
    <property type="match status" value="1"/>
</dbReference>
<dbReference type="CDD" id="cd01483">
    <property type="entry name" value="E1_enzyme_family"/>
    <property type="match status" value="1"/>
</dbReference>
<dbReference type="PROSITE" id="PS00125">
    <property type="entry name" value="SER_THR_PHOSPHATASE"/>
    <property type="match status" value="1"/>
</dbReference>
<dbReference type="EMBL" id="JAZBJO010000035">
    <property type="protein sequence ID" value="MEE4597427.1"/>
    <property type="molecule type" value="Genomic_DNA"/>
</dbReference>
<keyword evidence="2" id="KW-0808">Transferase</keyword>
<dbReference type="RefSeq" id="WP_330814056.1">
    <property type="nucleotide sequence ID" value="NZ_JAZBJO010000035.1"/>
</dbReference>
<dbReference type="InterPro" id="IPR006186">
    <property type="entry name" value="Ser/Thr-sp_prot-phosphatase"/>
</dbReference>
<dbReference type="InterPro" id="IPR016024">
    <property type="entry name" value="ARM-type_fold"/>
</dbReference>
<evidence type="ECO:0000313" key="3">
    <source>
        <dbReference type="Proteomes" id="UP001354709"/>
    </source>
</evidence>
<dbReference type="SUPFAM" id="SSF52540">
    <property type="entry name" value="P-loop containing nucleoside triphosphate hydrolases"/>
    <property type="match status" value="1"/>
</dbReference>
<comment type="caution">
    <text evidence="2">The sequence shown here is derived from an EMBL/GenBank/DDBJ whole genome shotgun (WGS) entry which is preliminary data.</text>
</comment>